<gene>
    <name evidence="2" type="ORF">A2442_01105</name>
</gene>
<organism evidence="2 3">
    <name type="scientific">Candidatus Campbellbacteria bacterium RIFOXYC2_FULL_35_25</name>
    <dbReference type="NCBI Taxonomy" id="1797582"/>
    <lineage>
        <taxon>Bacteria</taxon>
        <taxon>Candidatus Campbelliibacteriota</taxon>
    </lineage>
</organism>
<dbReference type="InterPro" id="IPR011335">
    <property type="entry name" value="Restrct_endonuc-II-like"/>
</dbReference>
<protein>
    <submittedName>
        <fullName evidence="2">Uncharacterized protein</fullName>
    </submittedName>
</protein>
<dbReference type="InterPro" id="IPR003509">
    <property type="entry name" value="UPF0102_YraN-like"/>
</dbReference>
<sequence>MKTQKQIIGDLGEGVTCNYLQDKGFKIIGINYLKPWGEIDIIAENPKPLFGRGKEIIHFIEVKTVSRDLFDFELGKQQDVIRETQNMAKNGKKDVIRETKKGENSVIRETITDGNSNNNEENDQYQAEDNLHPWKLKRLSKVIQTYLMENNTNEEKEWQFDVAIVYLDTKNKLARVKYIEDVVL</sequence>
<dbReference type="InterPro" id="IPR011856">
    <property type="entry name" value="tRNA_endonuc-like_dom_sf"/>
</dbReference>
<dbReference type="Gene3D" id="3.40.1350.10">
    <property type="match status" value="1"/>
</dbReference>
<dbReference type="EMBL" id="MFAE01000006">
    <property type="protein sequence ID" value="OGD67346.1"/>
    <property type="molecule type" value="Genomic_DNA"/>
</dbReference>
<proteinExistence type="inferred from homology"/>
<evidence type="ECO:0000313" key="2">
    <source>
        <dbReference type="EMBL" id="OGD67346.1"/>
    </source>
</evidence>
<dbReference type="GO" id="GO:0003676">
    <property type="term" value="F:nucleic acid binding"/>
    <property type="evidence" value="ECO:0007669"/>
    <property type="project" value="InterPro"/>
</dbReference>
<comment type="caution">
    <text evidence="2">The sequence shown here is derived from an EMBL/GenBank/DDBJ whole genome shotgun (WGS) entry which is preliminary data.</text>
</comment>
<dbReference type="PANTHER" id="PTHR34039:SF1">
    <property type="entry name" value="UPF0102 PROTEIN YRAN"/>
    <property type="match status" value="1"/>
</dbReference>
<dbReference type="AlphaFoldDB" id="A0A1F5EJG2"/>
<dbReference type="STRING" id="1797582.A2442_01105"/>
<dbReference type="Proteomes" id="UP000179003">
    <property type="component" value="Unassembled WGS sequence"/>
</dbReference>
<name>A0A1F5EJG2_9BACT</name>
<dbReference type="SUPFAM" id="SSF52980">
    <property type="entry name" value="Restriction endonuclease-like"/>
    <property type="match status" value="1"/>
</dbReference>
<reference evidence="2 3" key="1">
    <citation type="journal article" date="2016" name="Nat. Commun.">
        <title>Thousands of microbial genomes shed light on interconnected biogeochemical processes in an aquifer system.</title>
        <authorList>
            <person name="Anantharaman K."/>
            <person name="Brown C.T."/>
            <person name="Hug L.A."/>
            <person name="Sharon I."/>
            <person name="Castelle C.J."/>
            <person name="Probst A.J."/>
            <person name="Thomas B.C."/>
            <person name="Singh A."/>
            <person name="Wilkins M.J."/>
            <person name="Karaoz U."/>
            <person name="Brodie E.L."/>
            <person name="Williams K.H."/>
            <person name="Hubbard S.S."/>
            <person name="Banfield J.F."/>
        </authorList>
    </citation>
    <scope>NUCLEOTIDE SEQUENCE [LARGE SCALE GENOMIC DNA]</scope>
</reference>
<evidence type="ECO:0000313" key="3">
    <source>
        <dbReference type="Proteomes" id="UP000179003"/>
    </source>
</evidence>
<evidence type="ECO:0000256" key="1">
    <source>
        <dbReference type="ARBA" id="ARBA00006738"/>
    </source>
</evidence>
<dbReference type="PANTHER" id="PTHR34039">
    <property type="entry name" value="UPF0102 PROTEIN YRAN"/>
    <property type="match status" value="1"/>
</dbReference>
<comment type="similarity">
    <text evidence="1">Belongs to the UPF0102 family.</text>
</comment>
<accession>A0A1F5EJG2</accession>
<dbReference type="Pfam" id="PF02021">
    <property type="entry name" value="UPF0102"/>
    <property type="match status" value="1"/>
</dbReference>